<dbReference type="STRING" id="860235.AOZ06_12690"/>
<sequence>MHAAHALVIPRVHVADAAEDPIVTGAVMARAAELLAEHTDGNLITSRGVHSSQTVYHLHVHVVPRSESDGLPLPWTRQQQDRAARAVACG</sequence>
<dbReference type="EMBL" id="CP012752">
    <property type="protein sequence ID" value="ALG14751.1"/>
    <property type="molecule type" value="Genomic_DNA"/>
</dbReference>
<evidence type="ECO:0000313" key="3">
    <source>
        <dbReference type="EMBL" id="ALG14751.1"/>
    </source>
</evidence>
<dbReference type="GO" id="GO:0003824">
    <property type="term" value="F:catalytic activity"/>
    <property type="evidence" value="ECO:0007669"/>
    <property type="project" value="InterPro"/>
</dbReference>
<dbReference type="Proteomes" id="UP000063699">
    <property type="component" value="Chromosome"/>
</dbReference>
<gene>
    <name evidence="3" type="ORF">AOZ06_12690</name>
    <name evidence="4" type="ORF">AOZ06_13010</name>
</gene>
<feature type="short sequence motif" description="Histidine triad motif" evidence="1">
    <location>
        <begin position="57"/>
        <end position="61"/>
    </location>
</feature>
<evidence type="ECO:0000313" key="5">
    <source>
        <dbReference type="Proteomes" id="UP000063699"/>
    </source>
</evidence>
<organism evidence="4 5">
    <name type="scientific">Kibdelosporangium phytohabitans</name>
    <dbReference type="NCBI Taxonomy" id="860235"/>
    <lineage>
        <taxon>Bacteria</taxon>
        <taxon>Bacillati</taxon>
        <taxon>Actinomycetota</taxon>
        <taxon>Actinomycetes</taxon>
        <taxon>Pseudonocardiales</taxon>
        <taxon>Pseudonocardiaceae</taxon>
        <taxon>Kibdelosporangium</taxon>
    </lineage>
</organism>
<accession>A0A0N9IIB0</accession>
<evidence type="ECO:0000256" key="1">
    <source>
        <dbReference type="PROSITE-ProRule" id="PRU00464"/>
    </source>
</evidence>
<name>A0A0N9IIB0_9PSEU</name>
<dbReference type="EMBL" id="CP012752">
    <property type="protein sequence ID" value="ALG14756.1"/>
    <property type="molecule type" value="Genomic_DNA"/>
</dbReference>
<protein>
    <recommendedName>
        <fullName evidence="2">HIT domain-containing protein</fullName>
    </recommendedName>
</protein>
<feature type="domain" description="HIT" evidence="2">
    <location>
        <begin position="1"/>
        <end position="72"/>
    </location>
</feature>
<evidence type="ECO:0000313" key="4">
    <source>
        <dbReference type="EMBL" id="ALG14756.1"/>
    </source>
</evidence>
<dbReference type="KEGG" id="kphy:AOZ06_12690"/>
<dbReference type="Gene3D" id="3.30.428.10">
    <property type="entry name" value="HIT-like"/>
    <property type="match status" value="1"/>
</dbReference>
<dbReference type="AlphaFoldDB" id="A0A0N9IIB0"/>
<keyword evidence="5" id="KW-1185">Reference proteome</keyword>
<dbReference type="InterPro" id="IPR011146">
    <property type="entry name" value="HIT-like"/>
</dbReference>
<dbReference type="PROSITE" id="PS51084">
    <property type="entry name" value="HIT_2"/>
    <property type="match status" value="1"/>
</dbReference>
<reference evidence="4 5" key="1">
    <citation type="submission" date="2015-07" db="EMBL/GenBank/DDBJ databases">
        <title>Genome sequencing of Kibdelosporangium phytohabitans.</title>
        <authorList>
            <person name="Qin S."/>
            <person name="Xing K."/>
        </authorList>
    </citation>
    <scope>NUCLEOTIDE SEQUENCE [LARGE SCALE GENOMIC DNA]</scope>
    <source>
        <strain evidence="4 5">KLBMP1111</strain>
    </source>
</reference>
<dbReference type="KEGG" id="kphy:AOZ06_13010"/>
<proteinExistence type="predicted"/>
<dbReference type="InterPro" id="IPR036265">
    <property type="entry name" value="HIT-like_sf"/>
</dbReference>
<dbReference type="SUPFAM" id="SSF54197">
    <property type="entry name" value="HIT-like"/>
    <property type="match status" value="1"/>
</dbReference>
<evidence type="ECO:0000259" key="2">
    <source>
        <dbReference type="PROSITE" id="PS51084"/>
    </source>
</evidence>
<dbReference type="Pfam" id="PF01230">
    <property type="entry name" value="HIT"/>
    <property type="match status" value="1"/>
</dbReference>